<accession>A0A9P4SC73</accession>
<protein>
    <submittedName>
        <fullName evidence="2">Uncharacterized protein</fullName>
    </submittedName>
</protein>
<evidence type="ECO:0000256" key="1">
    <source>
        <dbReference type="SAM" id="MobiDB-lite"/>
    </source>
</evidence>
<dbReference type="Proteomes" id="UP000799429">
    <property type="component" value="Unassembled WGS sequence"/>
</dbReference>
<dbReference type="EMBL" id="MU006094">
    <property type="protein sequence ID" value="KAF2839912.1"/>
    <property type="molecule type" value="Genomic_DNA"/>
</dbReference>
<reference evidence="2" key="1">
    <citation type="journal article" date="2020" name="Stud. Mycol.">
        <title>101 Dothideomycetes genomes: a test case for predicting lifestyles and emergence of pathogens.</title>
        <authorList>
            <person name="Haridas S."/>
            <person name="Albert R."/>
            <person name="Binder M."/>
            <person name="Bloem J."/>
            <person name="Labutti K."/>
            <person name="Salamov A."/>
            <person name="Andreopoulos B."/>
            <person name="Baker S."/>
            <person name="Barry K."/>
            <person name="Bills G."/>
            <person name="Bluhm B."/>
            <person name="Cannon C."/>
            <person name="Castanera R."/>
            <person name="Culley D."/>
            <person name="Daum C."/>
            <person name="Ezra D."/>
            <person name="Gonzalez J."/>
            <person name="Henrissat B."/>
            <person name="Kuo A."/>
            <person name="Liang C."/>
            <person name="Lipzen A."/>
            <person name="Lutzoni F."/>
            <person name="Magnuson J."/>
            <person name="Mondo S."/>
            <person name="Nolan M."/>
            <person name="Ohm R."/>
            <person name="Pangilinan J."/>
            <person name="Park H.-J."/>
            <person name="Ramirez L."/>
            <person name="Alfaro M."/>
            <person name="Sun H."/>
            <person name="Tritt A."/>
            <person name="Yoshinaga Y."/>
            <person name="Zwiers L.-H."/>
            <person name="Turgeon B."/>
            <person name="Goodwin S."/>
            <person name="Spatafora J."/>
            <person name="Crous P."/>
            <person name="Grigoriev I."/>
        </authorList>
    </citation>
    <scope>NUCLEOTIDE SEQUENCE</scope>
    <source>
        <strain evidence="2">CBS 101060</strain>
    </source>
</reference>
<dbReference type="OrthoDB" id="3934288at2759"/>
<gene>
    <name evidence="2" type="ORF">M501DRAFT_1015996</name>
</gene>
<dbReference type="AlphaFoldDB" id="A0A9P4SC73"/>
<proteinExistence type="predicted"/>
<evidence type="ECO:0000313" key="2">
    <source>
        <dbReference type="EMBL" id="KAF2839912.1"/>
    </source>
</evidence>
<feature type="region of interest" description="Disordered" evidence="1">
    <location>
        <begin position="60"/>
        <end position="99"/>
    </location>
</feature>
<keyword evidence="3" id="KW-1185">Reference proteome</keyword>
<sequence>MNRPITDAVSAFRMLAELSSPGSIREGELDSRTANHDAAIDIEGAESLMSLHLQQRQAATSVHDTEAVDDTEDLENVQAQRSLNRGKKRKRNDSSRSGAKNALLRLERGAVHVEGVIRQTIRKASLMLSEDINDFALAEINIYMGTLSRLVRALVALQNTE</sequence>
<comment type="caution">
    <text evidence="2">The sequence shown here is derived from an EMBL/GenBank/DDBJ whole genome shotgun (WGS) entry which is preliminary data.</text>
</comment>
<evidence type="ECO:0000313" key="3">
    <source>
        <dbReference type="Proteomes" id="UP000799429"/>
    </source>
</evidence>
<name>A0A9P4SC73_9PEZI</name>
<organism evidence="2 3">
    <name type="scientific">Patellaria atrata CBS 101060</name>
    <dbReference type="NCBI Taxonomy" id="1346257"/>
    <lineage>
        <taxon>Eukaryota</taxon>
        <taxon>Fungi</taxon>
        <taxon>Dikarya</taxon>
        <taxon>Ascomycota</taxon>
        <taxon>Pezizomycotina</taxon>
        <taxon>Dothideomycetes</taxon>
        <taxon>Dothideomycetes incertae sedis</taxon>
        <taxon>Patellariales</taxon>
        <taxon>Patellariaceae</taxon>
        <taxon>Patellaria</taxon>
    </lineage>
</organism>